<comment type="caution">
    <text evidence="3">The sequence shown here is derived from an EMBL/GenBank/DDBJ whole genome shotgun (WGS) entry which is preliminary data.</text>
</comment>
<evidence type="ECO:0000313" key="3">
    <source>
        <dbReference type="EMBL" id="MPD03427.1"/>
    </source>
</evidence>
<dbReference type="Proteomes" id="UP000324222">
    <property type="component" value="Unassembled WGS sequence"/>
</dbReference>
<reference evidence="3 4" key="1">
    <citation type="submission" date="2019-05" db="EMBL/GenBank/DDBJ databases">
        <title>Another draft genome of Portunus trituberculatus and its Hox gene families provides insights of decapod evolution.</title>
        <authorList>
            <person name="Jeong J.-H."/>
            <person name="Song I."/>
            <person name="Kim S."/>
            <person name="Choi T."/>
            <person name="Kim D."/>
            <person name="Ryu S."/>
            <person name="Kim W."/>
        </authorList>
    </citation>
    <scope>NUCLEOTIDE SEQUENCE [LARGE SCALE GENOMIC DNA]</scope>
    <source>
        <tissue evidence="3">Muscle</tissue>
    </source>
</reference>
<dbReference type="EMBL" id="VSRR010136061">
    <property type="protein sequence ID" value="MPD03427.1"/>
    <property type="molecule type" value="Genomic_DNA"/>
</dbReference>
<keyword evidence="2" id="KW-0472">Membrane</keyword>
<keyword evidence="2" id="KW-0812">Transmembrane</keyword>
<evidence type="ECO:0000256" key="2">
    <source>
        <dbReference type="SAM" id="Phobius"/>
    </source>
</evidence>
<sequence length="78" mass="8040">MGGGDDAWLAMRSSVVVARRKKRRARQTGAMLCAPAAVTAAALGVYSVILEPDTGGNREGRSREGRGGRRGVEGGGVV</sequence>
<gene>
    <name evidence="3" type="ORF">E2C01_099065</name>
</gene>
<accession>A0A5B7KA06</accession>
<keyword evidence="4" id="KW-1185">Reference proteome</keyword>
<feature type="region of interest" description="Disordered" evidence="1">
    <location>
        <begin position="52"/>
        <end position="78"/>
    </location>
</feature>
<proteinExistence type="predicted"/>
<name>A0A5B7KA06_PORTR</name>
<protein>
    <submittedName>
        <fullName evidence="3">Uncharacterized protein</fullName>
    </submittedName>
</protein>
<dbReference type="AlphaFoldDB" id="A0A5B7KA06"/>
<feature type="transmembrane region" description="Helical" evidence="2">
    <location>
        <begin position="29"/>
        <end position="49"/>
    </location>
</feature>
<organism evidence="3 4">
    <name type="scientific">Portunus trituberculatus</name>
    <name type="common">Swimming crab</name>
    <name type="synonym">Neptunus trituberculatus</name>
    <dbReference type="NCBI Taxonomy" id="210409"/>
    <lineage>
        <taxon>Eukaryota</taxon>
        <taxon>Metazoa</taxon>
        <taxon>Ecdysozoa</taxon>
        <taxon>Arthropoda</taxon>
        <taxon>Crustacea</taxon>
        <taxon>Multicrustacea</taxon>
        <taxon>Malacostraca</taxon>
        <taxon>Eumalacostraca</taxon>
        <taxon>Eucarida</taxon>
        <taxon>Decapoda</taxon>
        <taxon>Pleocyemata</taxon>
        <taxon>Brachyura</taxon>
        <taxon>Eubrachyura</taxon>
        <taxon>Portunoidea</taxon>
        <taxon>Portunidae</taxon>
        <taxon>Portuninae</taxon>
        <taxon>Portunus</taxon>
    </lineage>
</organism>
<keyword evidence="2" id="KW-1133">Transmembrane helix</keyword>
<evidence type="ECO:0000313" key="4">
    <source>
        <dbReference type="Proteomes" id="UP000324222"/>
    </source>
</evidence>
<feature type="compositionally biased region" description="Basic and acidic residues" evidence="1">
    <location>
        <begin position="56"/>
        <end position="72"/>
    </location>
</feature>
<evidence type="ECO:0000256" key="1">
    <source>
        <dbReference type="SAM" id="MobiDB-lite"/>
    </source>
</evidence>